<gene>
    <name evidence="1" type="ORF">QYM36_013600</name>
</gene>
<reference evidence="1" key="1">
    <citation type="submission" date="2023-07" db="EMBL/GenBank/DDBJ databases">
        <title>Chromosome-level genome assembly of Artemia franciscana.</title>
        <authorList>
            <person name="Jo E."/>
        </authorList>
    </citation>
    <scope>NUCLEOTIDE SEQUENCE</scope>
    <source>
        <tissue evidence="1">Whole body</tissue>
    </source>
</reference>
<evidence type="ECO:0000313" key="1">
    <source>
        <dbReference type="EMBL" id="KAK2709976.1"/>
    </source>
</evidence>
<dbReference type="EMBL" id="JAVRJZ010000017">
    <property type="protein sequence ID" value="KAK2709976.1"/>
    <property type="molecule type" value="Genomic_DNA"/>
</dbReference>
<evidence type="ECO:0000313" key="2">
    <source>
        <dbReference type="Proteomes" id="UP001187531"/>
    </source>
</evidence>
<accession>A0AA88L289</accession>
<name>A0AA88L289_ARTSF</name>
<dbReference type="AlphaFoldDB" id="A0AA88L289"/>
<organism evidence="1 2">
    <name type="scientific">Artemia franciscana</name>
    <name type="common">Brine shrimp</name>
    <name type="synonym">Artemia sanfranciscana</name>
    <dbReference type="NCBI Taxonomy" id="6661"/>
    <lineage>
        <taxon>Eukaryota</taxon>
        <taxon>Metazoa</taxon>
        <taxon>Ecdysozoa</taxon>
        <taxon>Arthropoda</taxon>
        <taxon>Crustacea</taxon>
        <taxon>Branchiopoda</taxon>
        <taxon>Anostraca</taxon>
        <taxon>Artemiidae</taxon>
        <taxon>Artemia</taxon>
    </lineage>
</organism>
<comment type="caution">
    <text evidence="1">The sequence shown here is derived from an EMBL/GenBank/DDBJ whole genome shotgun (WGS) entry which is preliminary data.</text>
</comment>
<sequence>MQKVLLLPMMPQIKECVFTFTSQIAVFNKTFCQKVNPKLEENSVCVVWHEAVQKRNAENEASAFVKLIENFPDVEQFWADNCTVQTKKWTIFIAFTLLVTYHCH</sequence>
<keyword evidence="2" id="KW-1185">Reference proteome</keyword>
<proteinExistence type="predicted"/>
<protein>
    <submittedName>
        <fullName evidence="1">Uncharacterized protein</fullName>
    </submittedName>
</protein>
<dbReference type="Proteomes" id="UP001187531">
    <property type="component" value="Unassembled WGS sequence"/>
</dbReference>